<feature type="transmembrane region" description="Helical" evidence="1">
    <location>
        <begin position="82"/>
        <end position="104"/>
    </location>
</feature>
<dbReference type="AlphaFoldDB" id="A0A1V3WEH2"/>
<sequence length="226" mass="25651">MITTFQALLIAAIAILPGSVYTIARESRGASWAWRSTDAATLLFRFLTASAFFHLLLAPIGYTAYQHVVVDHLVAPRHPFPWAWWGWLAGYIILPYLFGLWMEAARSWKPSPRRVLGLPKNLFIGLPLFVAGRANEPRAWDRLFTKNRTGYIILRLKDSDEWKAGIWYEPSYASAYGEDKDLYIAEQIAVNDDGSVAVDQHGNPQYLGVGLLISWSELNYVEFVEE</sequence>
<dbReference type="EMBL" id="MVBN01000011">
    <property type="protein sequence ID" value="OOK65350.1"/>
    <property type="molecule type" value="Genomic_DNA"/>
</dbReference>
<keyword evidence="1" id="KW-0812">Transmembrane</keyword>
<keyword evidence="1" id="KW-0472">Membrane</keyword>
<dbReference type="Pfam" id="PF19865">
    <property type="entry name" value="DUF6338"/>
    <property type="match status" value="1"/>
</dbReference>
<evidence type="ECO:0000313" key="2">
    <source>
        <dbReference type="EMBL" id="OOK65350.1"/>
    </source>
</evidence>
<feature type="transmembrane region" description="Helical" evidence="1">
    <location>
        <begin position="6"/>
        <end position="23"/>
    </location>
</feature>
<gene>
    <name evidence="2" type="ORF">BZL29_7861</name>
</gene>
<comment type="caution">
    <text evidence="2">The sequence shown here is derived from an EMBL/GenBank/DDBJ whole genome shotgun (WGS) entry which is preliminary data.</text>
</comment>
<evidence type="ECO:0000313" key="3">
    <source>
        <dbReference type="Proteomes" id="UP000188532"/>
    </source>
</evidence>
<evidence type="ECO:0000256" key="1">
    <source>
        <dbReference type="SAM" id="Phobius"/>
    </source>
</evidence>
<accession>A0A1V3WEH2</accession>
<feature type="transmembrane region" description="Helical" evidence="1">
    <location>
        <begin position="43"/>
        <end position="62"/>
    </location>
</feature>
<organism evidence="2 3">
    <name type="scientific">Mycobacterium kansasii</name>
    <dbReference type="NCBI Taxonomy" id="1768"/>
    <lineage>
        <taxon>Bacteria</taxon>
        <taxon>Bacillati</taxon>
        <taxon>Actinomycetota</taxon>
        <taxon>Actinomycetes</taxon>
        <taxon>Mycobacteriales</taxon>
        <taxon>Mycobacteriaceae</taxon>
        <taxon>Mycobacterium</taxon>
    </lineage>
</organism>
<dbReference type="Proteomes" id="UP000188532">
    <property type="component" value="Unassembled WGS sequence"/>
</dbReference>
<protein>
    <submittedName>
        <fullName evidence="2">Uncharacterized protein</fullName>
    </submittedName>
</protein>
<dbReference type="InterPro" id="IPR045919">
    <property type="entry name" value="DUF6338"/>
</dbReference>
<reference evidence="2 3" key="1">
    <citation type="submission" date="2017-02" db="EMBL/GenBank/DDBJ databases">
        <title>Complete genome sequences of Mycobacterium kansasii strains isolated from rhesus macaques.</title>
        <authorList>
            <person name="Panda A."/>
            <person name="Nagaraj S."/>
            <person name="Zhao X."/>
            <person name="Tettelin H."/>
            <person name="Detolla L.J."/>
        </authorList>
    </citation>
    <scope>NUCLEOTIDE SEQUENCE [LARGE SCALE GENOMIC DNA]</scope>
    <source>
        <strain evidence="2 3">11-3469</strain>
    </source>
</reference>
<proteinExistence type="predicted"/>
<name>A0A1V3WEH2_MYCKA</name>
<keyword evidence="1" id="KW-1133">Transmembrane helix</keyword>